<organism evidence="1 2">
    <name type="scientific">Tenacibaculum jejuense</name>
    <dbReference type="NCBI Taxonomy" id="584609"/>
    <lineage>
        <taxon>Bacteria</taxon>
        <taxon>Pseudomonadati</taxon>
        <taxon>Bacteroidota</taxon>
        <taxon>Flavobacteriia</taxon>
        <taxon>Flavobacteriales</taxon>
        <taxon>Flavobacteriaceae</taxon>
        <taxon>Tenacibaculum</taxon>
    </lineage>
</organism>
<reference evidence="1 2" key="1">
    <citation type="submission" date="2017-07" db="EMBL/GenBank/DDBJ databases">
        <authorList>
            <person name="Sun Z.S."/>
            <person name="Albrecht U."/>
            <person name="Echele G."/>
            <person name="Lee C.C."/>
        </authorList>
    </citation>
    <scope>NUCLEOTIDE SEQUENCE [LARGE SCALE GENOMIC DNA]</scope>
    <source>
        <strain evidence="2">type strain: KCTC 22618</strain>
    </source>
</reference>
<evidence type="ECO:0000313" key="2">
    <source>
        <dbReference type="Proteomes" id="UP000215214"/>
    </source>
</evidence>
<dbReference type="Pfam" id="PF07661">
    <property type="entry name" value="MORN_2"/>
    <property type="match status" value="6"/>
</dbReference>
<dbReference type="KEGG" id="tje:TJEJU_2545"/>
<name>A0A238UAN5_9FLAO</name>
<dbReference type="PANTHER" id="PTHR33706">
    <property type="entry name" value="MORN VARIANT REPEAT PROTEIN"/>
    <property type="match status" value="1"/>
</dbReference>
<keyword evidence="2" id="KW-1185">Reference proteome</keyword>
<keyword evidence="1" id="KW-0449">Lipoprotein</keyword>
<proteinExistence type="predicted"/>
<dbReference type="Proteomes" id="UP000215214">
    <property type="component" value="Chromosome TJEJU"/>
</dbReference>
<dbReference type="Gene3D" id="3.90.930.1">
    <property type="match status" value="4"/>
</dbReference>
<accession>A0A238UAN5</accession>
<dbReference type="EMBL" id="LT899436">
    <property type="protein sequence ID" value="SNR16229.1"/>
    <property type="molecule type" value="Genomic_DNA"/>
</dbReference>
<dbReference type="PANTHER" id="PTHR33706:SF1">
    <property type="entry name" value="TPR REPEAT PROTEIN"/>
    <property type="match status" value="1"/>
</dbReference>
<dbReference type="InterPro" id="IPR011652">
    <property type="entry name" value="MORN_2"/>
</dbReference>
<dbReference type="SUPFAM" id="SSF82185">
    <property type="entry name" value="Histone H3 K4-specific methyltransferase SET7/9 N-terminal domain"/>
    <property type="match status" value="2"/>
</dbReference>
<sequence length="547" mass="64433">MMYKIVICLLVIFTMNSCTQENKKEFYDNGQLKESGKIINNKKEGVWKEFYKEGEVKAILHYENGLRSGDFTVFHQNGVVAKKGKLIKDTIPIGKWQWFYENKQLKKEGVLDNKGNQFGEWKAYHKNGLPMIIANFPTGKEVRYFDDGVTIEEKGFYKNGKKDSIWQTFYRSGTPRFIKTYKNGLKHGVAKSFFKNGRLDQKGFWFEGEAEGEWEEFEKEGYLKRRYLYKKGEEVWIKDYTKEGVLEIEKKFIKILGDSIVETFHSYYTTDKLLAEKGFTKEGYLFYNEFYENGKVKVTANQISNGNYRHNTYHENGQIKSSFIYEEYKEGFRNDDEYFNKLTNGNWKEFHENGTIAEEFSTKNGIIVGTHKIFYANNKLKKVINYNDEGDEVGEKISFHKNGNKTSYTHYDENGKKDMTKTFFENGNISEELTLKNGVMLIFKEYYNTKDNKLKSISYYDERGNGNKTSYTHYDENGKKDMTKTFFENGNISKEEILKSGVLVTIKEYYHNTKDIKLRSITYYDEKGEYKTAEYYDEDGTKLKRKN</sequence>
<gene>
    <name evidence="1" type="ORF">TJEJU_2545</name>
</gene>
<protein>
    <submittedName>
        <fullName evidence="1">Probable lipoprotein</fullName>
    </submittedName>
</protein>
<dbReference type="AlphaFoldDB" id="A0A238UAN5"/>
<evidence type="ECO:0000313" key="1">
    <source>
        <dbReference type="EMBL" id="SNR16229.1"/>
    </source>
</evidence>